<dbReference type="Gene3D" id="3.40.50.300">
    <property type="entry name" value="P-loop containing nucleotide triphosphate hydrolases"/>
    <property type="match status" value="1"/>
</dbReference>
<dbReference type="InterPro" id="IPR027417">
    <property type="entry name" value="P-loop_NTPase"/>
</dbReference>
<dbReference type="OrthoDB" id="6136658at2759"/>
<feature type="domain" description="NB-ARC" evidence="1">
    <location>
        <begin position="559"/>
        <end position="703"/>
    </location>
</feature>
<evidence type="ECO:0008006" key="5">
    <source>
        <dbReference type="Google" id="ProtNLM"/>
    </source>
</evidence>
<dbReference type="InterPro" id="IPR056681">
    <property type="entry name" value="DUF7779"/>
</dbReference>
<dbReference type="RefSeq" id="XP_002116669.1">
    <property type="nucleotide sequence ID" value="XM_002116633.1"/>
</dbReference>
<evidence type="ECO:0000313" key="4">
    <source>
        <dbReference type="Proteomes" id="UP000009022"/>
    </source>
</evidence>
<evidence type="ECO:0000313" key="3">
    <source>
        <dbReference type="EMBL" id="EDV20728.1"/>
    </source>
</evidence>
<dbReference type="PhylomeDB" id="B3S930"/>
<reference evidence="3 4" key="1">
    <citation type="journal article" date="2008" name="Nature">
        <title>The Trichoplax genome and the nature of placozoans.</title>
        <authorList>
            <person name="Srivastava M."/>
            <person name="Begovic E."/>
            <person name="Chapman J."/>
            <person name="Putnam N.H."/>
            <person name="Hellsten U."/>
            <person name="Kawashima T."/>
            <person name="Kuo A."/>
            <person name="Mitros T."/>
            <person name="Salamov A."/>
            <person name="Carpenter M.L."/>
            <person name="Signorovitch A.Y."/>
            <person name="Moreno M.A."/>
            <person name="Kamm K."/>
            <person name="Grimwood J."/>
            <person name="Schmutz J."/>
            <person name="Shapiro H."/>
            <person name="Grigoriev I.V."/>
            <person name="Buss L.W."/>
            <person name="Schierwater B."/>
            <person name="Dellaporta S.L."/>
            <person name="Rokhsar D.S."/>
        </authorList>
    </citation>
    <scope>NUCLEOTIDE SEQUENCE [LARGE SCALE GENOMIC DNA]</scope>
    <source>
        <strain evidence="3 4">Grell-BS-1999</strain>
    </source>
</reference>
<dbReference type="HOGENOM" id="CLU_271726_0_0_1"/>
<evidence type="ECO:0000259" key="2">
    <source>
        <dbReference type="Pfam" id="PF25000"/>
    </source>
</evidence>
<dbReference type="GeneID" id="6757954"/>
<keyword evidence="4" id="KW-1185">Reference proteome</keyword>
<dbReference type="GO" id="GO:0043531">
    <property type="term" value="F:ADP binding"/>
    <property type="evidence" value="ECO:0007669"/>
    <property type="project" value="InterPro"/>
</dbReference>
<dbReference type="Proteomes" id="UP000009022">
    <property type="component" value="Unassembled WGS sequence"/>
</dbReference>
<evidence type="ECO:0000259" key="1">
    <source>
        <dbReference type="Pfam" id="PF00931"/>
    </source>
</evidence>
<gene>
    <name evidence="3" type="ORF">TRIADDRAFT_60677</name>
</gene>
<dbReference type="SUPFAM" id="SSF81901">
    <property type="entry name" value="HCP-like"/>
    <property type="match status" value="1"/>
</dbReference>
<dbReference type="EMBL" id="DS985257">
    <property type="protein sequence ID" value="EDV20728.1"/>
    <property type="molecule type" value="Genomic_DNA"/>
</dbReference>
<proteinExistence type="predicted"/>
<organism evidence="3 4">
    <name type="scientific">Trichoplax adhaerens</name>
    <name type="common">Trichoplax reptans</name>
    <dbReference type="NCBI Taxonomy" id="10228"/>
    <lineage>
        <taxon>Eukaryota</taxon>
        <taxon>Metazoa</taxon>
        <taxon>Placozoa</taxon>
        <taxon>Uniplacotomia</taxon>
        <taxon>Trichoplacea</taxon>
        <taxon>Trichoplacidae</taxon>
        <taxon>Trichoplax</taxon>
    </lineage>
</organism>
<accession>B3S930</accession>
<dbReference type="PANTHER" id="PTHR35205:SF1">
    <property type="entry name" value="ZU5 DOMAIN-CONTAINING PROTEIN"/>
    <property type="match status" value="1"/>
</dbReference>
<protein>
    <recommendedName>
        <fullName evidence="5">NB-ARC domain-containing protein</fullName>
    </recommendedName>
</protein>
<feature type="domain" description="DUF7779" evidence="2">
    <location>
        <begin position="869"/>
        <end position="947"/>
    </location>
</feature>
<dbReference type="PANTHER" id="PTHR35205">
    <property type="entry name" value="NB-ARC AND TPR DOMAIN PROTEIN"/>
    <property type="match status" value="1"/>
</dbReference>
<dbReference type="InterPro" id="IPR011990">
    <property type="entry name" value="TPR-like_helical_dom_sf"/>
</dbReference>
<dbReference type="AlphaFoldDB" id="B3S930"/>
<dbReference type="KEGG" id="tad:TRIADDRAFT_60677"/>
<dbReference type="InterPro" id="IPR002182">
    <property type="entry name" value="NB-ARC"/>
</dbReference>
<sequence length="1192" mass="137112">MLSDSIVEILRHYAQEFKATIPISDILIALKIHGVLGYGDINRIKELSVLDEMNDYFLGIIFDKFRDQEFYILCDILKQHNIKSVQLFGFQLERDAKGLYLIEEKSQRKSVNNIEDPVSPKSDTIQAEDIDKYGKNVSVTIETVANTLTDNEYLALDAKAASILTTNSLLSKIVRRLHHNLNGEIIQNQEYWKCINDLYSLTPFQDHEIESILYFIVNLCDFQKILDTKWLYPLARTARILIFKSYSNLKTNRINFHRLSLYIHTVLIRSQSIRHFRSIPQKILPLELLITELNIIDYQLRNISNEKLYQTEFEPFISFYCPQNPNKPSQMDRKTSKIQYQMWTLYEQLDEQKEHYAELTYLIIDTLSTMIKSSKNSSIQKQCYLSITVVDEKIQSADHEYGMQDYFFQLIDEDINSNCIQILLAKYIIDGIDILESKTTLLPSLYDCIASDLRHIRSINICMPYIDDMLKDLSYSSTVTTTSANHIMELSGLYFTALANMGNIPSVLNASEKIVTSHLQKHLLTTEMSVNHSSNVQPPLVVLLPSPNMEFVGRQDLLQLMKQNLDVNNNCSVSMVSLVGFGGAGKSTLALQYAHNHIKSRSYDVIAWIRAETLVSLQYGLVSLAIQMSQHLSHTSSTCPALHTLTSILAKFQADSPIKSSSCRSAILKINASTQEIESVVSNAIKILETFHNLKYLLVFDNAENKELVSEYFPLYGNGHIIVTSRNLSWQHQIDVSLFDRALSIEYLTSALSSKIQDLTNNAGLNALADELGDLPLALSQAANYMKQNRIVIDKFVKKLVTQKIAALQVSASALNDYTQYSQKQFMNNGSQHQLAINYQENQEQMTVYMHRRSVSTTWSMHMDIIKREDKTALLLMQIMAYLSPNDIHLALLREILQTFAEDTDDYKKEMQNIDSSLILLINYSLINGHNDTYSLHRLLQCVIRHNNQQYNLDVTILQHLFNYLDHRLTVVNRGMDGWYSGADVITHAELCYQHAAHRDSFFPMRIKILRHLCYFHVSTKNYRKAKVYVEEAMQLMDTKEVQINEKISKENSDPYLVDYYHDKALIYFCSGKIDVFPIRNTTARQRLSIALDLLLKYPSNPIDLAEVYIALASTISENKKNYQNLHQYLALAKEILDSHPIPQDVHCRYYNHTGLLHYYENNYDIAIKNWQLAVKTKSDLAAILIYGMVVR</sequence>
<name>B3S930_TRIAD</name>
<dbReference type="CTD" id="6757954"/>
<dbReference type="Gene3D" id="1.25.40.10">
    <property type="entry name" value="Tetratricopeptide repeat domain"/>
    <property type="match status" value="1"/>
</dbReference>
<dbReference type="Pfam" id="PF00931">
    <property type="entry name" value="NB-ARC"/>
    <property type="match status" value="1"/>
</dbReference>
<dbReference type="Pfam" id="PF25000">
    <property type="entry name" value="DUF7779"/>
    <property type="match status" value="1"/>
</dbReference>
<dbReference type="SUPFAM" id="SSF52540">
    <property type="entry name" value="P-loop containing nucleoside triphosphate hydrolases"/>
    <property type="match status" value="1"/>
</dbReference>
<dbReference type="InParanoid" id="B3S930"/>